<accession>A0AAD5SPV4</accession>
<dbReference type="EMBL" id="JADGJH010003194">
    <property type="protein sequence ID" value="KAJ3092803.1"/>
    <property type="molecule type" value="Genomic_DNA"/>
</dbReference>
<evidence type="ECO:0000313" key="1">
    <source>
        <dbReference type="EMBL" id="KAJ3092803.1"/>
    </source>
</evidence>
<reference evidence="1" key="1">
    <citation type="submission" date="2020-05" db="EMBL/GenBank/DDBJ databases">
        <title>Phylogenomic resolution of chytrid fungi.</title>
        <authorList>
            <person name="Stajich J.E."/>
            <person name="Amses K."/>
            <person name="Simmons R."/>
            <person name="Seto K."/>
            <person name="Myers J."/>
            <person name="Bonds A."/>
            <person name="Quandt C.A."/>
            <person name="Barry K."/>
            <person name="Liu P."/>
            <person name="Grigoriev I."/>
            <person name="Longcore J.E."/>
            <person name="James T.Y."/>
        </authorList>
    </citation>
    <scope>NUCLEOTIDE SEQUENCE</scope>
    <source>
        <strain evidence="1">JEL0513</strain>
    </source>
</reference>
<dbReference type="AlphaFoldDB" id="A0AAD5SPV4"/>
<name>A0AAD5SPV4_9FUNG</name>
<dbReference type="Proteomes" id="UP001211907">
    <property type="component" value="Unassembled WGS sequence"/>
</dbReference>
<comment type="caution">
    <text evidence="1">The sequence shown here is derived from an EMBL/GenBank/DDBJ whole genome shotgun (WGS) entry which is preliminary data.</text>
</comment>
<evidence type="ECO:0000313" key="2">
    <source>
        <dbReference type="Proteomes" id="UP001211907"/>
    </source>
</evidence>
<organism evidence="1 2">
    <name type="scientific">Physocladia obscura</name>
    <dbReference type="NCBI Taxonomy" id="109957"/>
    <lineage>
        <taxon>Eukaryota</taxon>
        <taxon>Fungi</taxon>
        <taxon>Fungi incertae sedis</taxon>
        <taxon>Chytridiomycota</taxon>
        <taxon>Chytridiomycota incertae sedis</taxon>
        <taxon>Chytridiomycetes</taxon>
        <taxon>Chytridiales</taxon>
        <taxon>Chytriomycetaceae</taxon>
        <taxon>Physocladia</taxon>
    </lineage>
</organism>
<protein>
    <submittedName>
        <fullName evidence="1">Uncharacterized protein</fullName>
    </submittedName>
</protein>
<sequence>MGGKAISGVRRITSSEHTQLLYHKLLPPLRRRFIRAESPRYLPTKQTHGDIDLVVLLDGTNNDMNSLCSEIARDWNAVEFVRSGSVTNTTAMASFKVFGGSNDNDGVQVDVNFVSPTTSITKQHEESCCCPSLNTTDHSIQIFEAYCGFMDYGDFSRIIGIVAGIKGVKYSHRGLSVVPPTFFSNKKTPPSLVLTHSVPDALAFLLTNCEDEDELQRVREKWREGFSGEDDMFEFLAGRKAIMDARRVLQRFVFDDEGSVDGGDGGIVRRKKPNTRPGFERFVAFLCGSVAGGIGSGRGGNIPNKDGSTENAIPKETTSSFAKIKKNCDDSDSYLAMSAIRHFQKLDAYETAIRVFQRRVELDDTVKQVFSGDVIMRVIGVAAGREVGEVKRRVVEALVGDDGDGRWKENVASMDGGEVEELIRRCWKDFKDSERVVD</sequence>
<gene>
    <name evidence="1" type="ORF">HK100_006841</name>
</gene>
<proteinExistence type="predicted"/>
<keyword evidence="2" id="KW-1185">Reference proteome</keyword>